<accession>A0A5J5DJT9</accession>
<dbReference type="AlphaFoldDB" id="A0A5J5DJT9"/>
<sequence>MASGRPKCQQRLPLNLLKQQQNFPPQEADLEMALYADLALQDSVKEQLFRCKLHMLERKCSTGVEKLKALIGEHLQNGIPVSDILEKTKSLLTLRKALLSHNGYSKYSRDILRLFPEEEDDLAPLKRKKERKWDSEAKVKRSPAESVDPFKQVVLLFVRFVILVLHFCPRDVYHGLQTALWTGLFSLVMLVWTVELRREKSASLSLESGCCLRNSGLRRDLSCSMLLLIRSLRNFSTRGFLSCRKK</sequence>
<comment type="caution">
    <text evidence="1">The sequence shown here is derived from an EMBL/GenBank/DDBJ whole genome shotgun (WGS) entry which is preliminary data.</text>
</comment>
<gene>
    <name evidence="1" type="ORF">FQN60_009668</name>
</gene>
<evidence type="ECO:0000313" key="2">
    <source>
        <dbReference type="Proteomes" id="UP000327493"/>
    </source>
</evidence>
<organism evidence="1 2">
    <name type="scientific">Etheostoma spectabile</name>
    <name type="common">orangethroat darter</name>
    <dbReference type="NCBI Taxonomy" id="54343"/>
    <lineage>
        <taxon>Eukaryota</taxon>
        <taxon>Metazoa</taxon>
        <taxon>Chordata</taxon>
        <taxon>Craniata</taxon>
        <taxon>Vertebrata</taxon>
        <taxon>Euteleostomi</taxon>
        <taxon>Actinopterygii</taxon>
        <taxon>Neopterygii</taxon>
        <taxon>Teleostei</taxon>
        <taxon>Neoteleostei</taxon>
        <taxon>Acanthomorphata</taxon>
        <taxon>Eupercaria</taxon>
        <taxon>Perciformes</taxon>
        <taxon>Percoidei</taxon>
        <taxon>Percidae</taxon>
        <taxon>Etheostomatinae</taxon>
        <taxon>Etheostoma</taxon>
    </lineage>
</organism>
<dbReference type="Proteomes" id="UP000327493">
    <property type="component" value="Chromosome 4"/>
</dbReference>
<evidence type="ECO:0000313" key="1">
    <source>
        <dbReference type="EMBL" id="KAA8593552.1"/>
    </source>
</evidence>
<name>A0A5J5DJT9_9PERO</name>
<dbReference type="EMBL" id="VOFY01000004">
    <property type="protein sequence ID" value="KAA8593552.1"/>
    <property type="molecule type" value="Genomic_DNA"/>
</dbReference>
<feature type="non-terminal residue" evidence="1">
    <location>
        <position position="246"/>
    </location>
</feature>
<reference evidence="1 2" key="1">
    <citation type="submission" date="2019-08" db="EMBL/GenBank/DDBJ databases">
        <title>A chromosome-level genome assembly, high-density linkage maps, and genome scans reveal the genomic architecture of hybrid incompatibilities underlying speciation via character displacement in darters (Percidae: Etheostominae).</title>
        <authorList>
            <person name="Moran R.L."/>
            <person name="Catchen J.M."/>
            <person name="Fuller R.C."/>
        </authorList>
    </citation>
    <scope>NUCLEOTIDE SEQUENCE [LARGE SCALE GENOMIC DNA]</scope>
    <source>
        <strain evidence="1">EspeVRDwgs_2016</strain>
        <tissue evidence="1">Muscle</tissue>
    </source>
</reference>
<protein>
    <submittedName>
        <fullName evidence="1">Uncharacterized protein</fullName>
    </submittedName>
</protein>
<proteinExistence type="predicted"/>
<keyword evidence="2" id="KW-1185">Reference proteome</keyword>